<evidence type="ECO:0000256" key="1">
    <source>
        <dbReference type="SAM" id="Phobius"/>
    </source>
</evidence>
<comment type="caution">
    <text evidence="2">The sequence shown here is derived from an EMBL/GenBank/DDBJ whole genome shotgun (WGS) entry which is preliminary data.</text>
</comment>
<keyword evidence="1" id="KW-1133">Transmembrane helix</keyword>
<dbReference type="InterPro" id="IPR007251">
    <property type="entry name" value="Iron_permease_Fet4"/>
</dbReference>
<feature type="transmembrane region" description="Helical" evidence="1">
    <location>
        <begin position="38"/>
        <end position="58"/>
    </location>
</feature>
<dbReference type="Pfam" id="PF04120">
    <property type="entry name" value="Iron_permease"/>
    <property type="match status" value="1"/>
</dbReference>
<keyword evidence="3" id="KW-1185">Reference proteome</keyword>
<dbReference type="EMBL" id="BAABJO010000001">
    <property type="protein sequence ID" value="GAA5110387.1"/>
    <property type="molecule type" value="Genomic_DNA"/>
</dbReference>
<protein>
    <submittedName>
        <fullName evidence="2">Low affinity iron permease family protein</fullName>
    </submittedName>
</protein>
<feature type="transmembrane region" description="Helical" evidence="1">
    <location>
        <begin position="64"/>
        <end position="83"/>
    </location>
</feature>
<proteinExistence type="predicted"/>
<sequence length="140" mass="15754">MATTQERRDHDEMPAGVTGKLSIFDRFATAVNEFVSRAWFFMFCVLLVVLWVPSFLVLPSIDTWQLIINTATTIVTFLLVALLQNTQKRADDASQKKLNAIADAMSDLMARLAADHPDLRDDRKQLRAAVGLEDRESAED</sequence>
<gene>
    <name evidence="2" type="ORF">GCM10023320_02090</name>
</gene>
<dbReference type="RefSeq" id="WP_345602571.1">
    <property type="nucleotide sequence ID" value="NZ_BAABJO010000001.1"/>
</dbReference>
<keyword evidence="1" id="KW-0812">Transmembrane</keyword>
<accession>A0ABP9N5Y6</accession>
<keyword evidence="1" id="KW-0472">Membrane</keyword>
<reference evidence="3" key="1">
    <citation type="journal article" date="2019" name="Int. J. Syst. Evol. Microbiol.">
        <title>The Global Catalogue of Microorganisms (GCM) 10K type strain sequencing project: providing services to taxonomists for standard genome sequencing and annotation.</title>
        <authorList>
            <consortium name="The Broad Institute Genomics Platform"/>
            <consortium name="The Broad Institute Genome Sequencing Center for Infectious Disease"/>
            <person name="Wu L."/>
            <person name="Ma J."/>
        </authorList>
    </citation>
    <scope>NUCLEOTIDE SEQUENCE [LARGE SCALE GENOMIC DNA]</scope>
    <source>
        <strain evidence="3">JCM 18302</strain>
    </source>
</reference>
<evidence type="ECO:0000313" key="3">
    <source>
        <dbReference type="Proteomes" id="UP001500804"/>
    </source>
</evidence>
<name>A0ABP9N5Y6_9PSEU</name>
<organism evidence="2 3">
    <name type="scientific">Pseudonocardia adelaidensis</name>
    <dbReference type="NCBI Taxonomy" id="648754"/>
    <lineage>
        <taxon>Bacteria</taxon>
        <taxon>Bacillati</taxon>
        <taxon>Actinomycetota</taxon>
        <taxon>Actinomycetes</taxon>
        <taxon>Pseudonocardiales</taxon>
        <taxon>Pseudonocardiaceae</taxon>
        <taxon>Pseudonocardia</taxon>
    </lineage>
</organism>
<evidence type="ECO:0000313" key="2">
    <source>
        <dbReference type="EMBL" id="GAA5110387.1"/>
    </source>
</evidence>
<dbReference type="Proteomes" id="UP001500804">
    <property type="component" value="Unassembled WGS sequence"/>
</dbReference>